<keyword evidence="3" id="KW-1185">Reference proteome</keyword>
<dbReference type="Proteomes" id="UP000282837">
    <property type="component" value="Unassembled WGS sequence"/>
</dbReference>
<organism evidence="2 3">
    <name type="scientific">Novosphingobium umbonatum</name>
    <dbReference type="NCBI Taxonomy" id="1908524"/>
    <lineage>
        <taxon>Bacteria</taxon>
        <taxon>Pseudomonadati</taxon>
        <taxon>Pseudomonadota</taxon>
        <taxon>Alphaproteobacteria</taxon>
        <taxon>Sphingomonadales</taxon>
        <taxon>Sphingomonadaceae</taxon>
        <taxon>Novosphingobium</taxon>
    </lineage>
</organism>
<dbReference type="GO" id="GO:0015074">
    <property type="term" value="P:DNA integration"/>
    <property type="evidence" value="ECO:0007669"/>
    <property type="project" value="InterPro"/>
</dbReference>
<dbReference type="OrthoDB" id="9803878at2"/>
<dbReference type="GO" id="GO:0043565">
    <property type="term" value="F:sequence-specific DNA binding"/>
    <property type="evidence" value="ECO:0007669"/>
    <property type="project" value="InterPro"/>
</dbReference>
<dbReference type="InterPro" id="IPR001584">
    <property type="entry name" value="Integrase_cat-core"/>
</dbReference>
<dbReference type="GO" id="GO:0006313">
    <property type="term" value="P:DNA transposition"/>
    <property type="evidence" value="ECO:0007669"/>
    <property type="project" value="InterPro"/>
</dbReference>
<dbReference type="InterPro" id="IPR010921">
    <property type="entry name" value="Trp_repressor/repl_initiator"/>
</dbReference>
<dbReference type="EMBL" id="SACO01000007">
    <property type="protein sequence ID" value="RVU04743.1"/>
    <property type="molecule type" value="Genomic_DNA"/>
</dbReference>
<dbReference type="SUPFAM" id="SSF48295">
    <property type="entry name" value="TrpR-like"/>
    <property type="match status" value="1"/>
</dbReference>
<dbReference type="InterPro" id="IPR050900">
    <property type="entry name" value="Transposase_IS3/IS150/IS904"/>
</dbReference>
<dbReference type="PANTHER" id="PTHR46889:SF4">
    <property type="entry name" value="TRANSPOSASE INSO FOR INSERTION SEQUENCE ELEMENT IS911B-RELATED"/>
    <property type="match status" value="1"/>
</dbReference>
<dbReference type="PANTHER" id="PTHR46889">
    <property type="entry name" value="TRANSPOSASE INSF FOR INSERTION SEQUENCE IS3B-RELATED"/>
    <property type="match status" value="1"/>
</dbReference>
<dbReference type="InterPro" id="IPR002514">
    <property type="entry name" value="Transposase_8"/>
</dbReference>
<sequence length="390" mass="44658">MKTTRKRYSADFKAKVALEAIRGDLTLAELAAKHGVHHTMIASCKRQAIDGMAGTFSGAGDVAKAVSESEVEKLHAKIGQLVVERDFLGESLRSMSVDRRRAMVEAAHQRLSISAQCRLLRISRSSYYYAPVPETDETLALMTVIDETFMECPWYGSRQMARHLRRAGHEVGRRRVRRLMAKMGLTPIYQRPRTSDPHPQHRIYPYLLRQLAIERPNHVWCADVTYIPMRRGFLYLVAIMDWATRKVLAWRLSNTMDAGFCVAALEEALARFGKPEIFNTDQGSQFTSRAFTTVLREAEVRISMDGRGRWMDNVFIERLWRSLKYECVYLHVFETGSELRAGLGRWITYYNTQRPHSGLAGRTPVEAYRRIRQSDHGGHAPHDLMIKQAA</sequence>
<comment type="caution">
    <text evidence="2">The sequence shown here is derived from an EMBL/GenBank/DDBJ whole genome shotgun (WGS) entry which is preliminary data.</text>
</comment>
<dbReference type="AlphaFoldDB" id="A0A3S2VSP5"/>
<dbReference type="SUPFAM" id="SSF53098">
    <property type="entry name" value="Ribonuclease H-like"/>
    <property type="match status" value="1"/>
</dbReference>
<evidence type="ECO:0000259" key="1">
    <source>
        <dbReference type="PROSITE" id="PS50994"/>
    </source>
</evidence>
<feature type="domain" description="Integrase catalytic" evidence="1">
    <location>
        <begin position="212"/>
        <end position="372"/>
    </location>
</feature>
<dbReference type="GO" id="GO:0004803">
    <property type="term" value="F:transposase activity"/>
    <property type="evidence" value="ECO:0007669"/>
    <property type="project" value="InterPro"/>
</dbReference>
<dbReference type="InterPro" id="IPR025948">
    <property type="entry name" value="HTH-like_dom"/>
</dbReference>
<reference evidence="2 3" key="1">
    <citation type="submission" date="2019-01" db="EMBL/GenBank/DDBJ databases">
        <authorList>
            <person name="Chen W.-M."/>
        </authorList>
    </citation>
    <scope>NUCLEOTIDE SEQUENCE [LARGE SCALE GENOMIC DNA]</scope>
    <source>
        <strain evidence="2 3">FSY-9</strain>
    </source>
</reference>
<dbReference type="PROSITE" id="PS50994">
    <property type="entry name" value="INTEGRASE"/>
    <property type="match status" value="1"/>
</dbReference>
<gene>
    <name evidence="2" type="ORF">EOE18_11375</name>
</gene>
<dbReference type="NCBIfam" id="NF033516">
    <property type="entry name" value="transpos_IS3"/>
    <property type="match status" value="1"/>
</dbReference>
<dbReference type="Pfam" id="PF13276">
    <property type="entry name" value="HTH_21"/>
    <property type="match status" value="1"/>
</dbReference>
<accession>A0A3S2VSP5</accession>
<evidence type="ECO:0000313" key="2">
    <source>
        <dbReference type="EMBL" id="RVU04743.1"/>
    </source>
</evidence>
<dbReference type="Pfam" id="PF00665">
    <property type="entry name" value="rve"/>
    <property type="match status" value="1"/>
</dbReference>
<name>A0A3S2VSP5_9SPHN</name>
<dbReference type="RefSeq" id="WP_127709537.1">
    <property type="nucleotide sequence ID" value="NZ_SACO01000007.1"/>
</dbReference>
<dbReference type="Pfam" id="PF01527">
    <property type="entry name" value="HTH_Tnp_1"/>
    <property type="match status" value="1"/>
</dbReference>
<dbReference type="InterPro" id="IPR048020">
    <property type="entry name" value="Transpos_IS3"/>
</dbReference>
<dbReference type="Pfam" id="PF13333">
    <property type="entry name" value="rve_2"/>
    <property type="match status" value="1"/>
</dbReference>
<proteinExistence type="predicted"/>
<protein>
    <submittedName>
        <fullName evidence="2">IS3 family transposase</fullName>
    </submittedName>
</protein>
<dbReference type="Gene3D" id="3.30.420.10">
    <property type="entry name" value="Ribonuclease H-like superfamily/Ribonuclease H"/>
    <property type="match status" value="1"/>
</dbReference>
<dbReference type="InterPro" id="IPR012337">
    <property type="entry name" value="RNaseH-like_sf"/>
</dbReference>
<evidence type="ECO:0000313" key="3">
    <source>
        <dbReference type="Proteomes" id="UP000282837"/>
    </source>
</evidence>
<dbReference type="InterPro" id="IPR036397">
    <property type="entry name" value="RNaseH_sf"/>
</dbReference>